<gene>
    <name evidence="2" type="ORF">B0F90DRAFT_1668460</name>
</gene>
<sequence length="228" mass="26121">MAELLVKKSCPRVQRQALVVAKFYGTARQKIAPAHPWGVDGEVGTQLPCHLKRHGRSESGGQWFVIWVTLYRRKVRFKATLISAHGARVQSLNTYMEVIYCPRMQEDPYEEERRSGTAGGDKLKRALPRRQKNYLPTRRKITAGYREYLAPMDRTDTYELFGALVQHVGSNDSAGEERIRIHSPRDTARRVHMTESEVDYPKLSRSVRVACGTTRREITRDHEGLGNL</sequence>
<dbReference type="EMBL" id="WTXG01000019">
    <property type="protein sequence ID" value="KAI0300159.1"/>
    <property type="molecule type" value="Genomic_DNA"/>
</dbReference>
<evidence type="ECO:0000313" key="2">
    <source>
        <dbReference type="EMBL" id="KAI0300159.1"/>
    </source>
</evidence>
<keyword evidence="3" id="KW-1185">Reference proteome</keyword>
<proteinExistence type="predicted"/>
<reference evidence="2" key="1">
    <citation type="journal article" date="2022" name="New Phytol.">
        <title>Evolutionary transition to the ectomycorrhizal habit in the genomes of a hyperdiverse lineage of mushroom-forming fungi.</title>
        <authorList>
            <person name="Looney B."/>
            <person name="Miyauchi S."/>
            <person name="Morin E."/>
            <person name="Drula E."/>
            <person name="Courty P.E."/>
            <person name="Kohler A."/>
            <person name="Kuo A."/>
            <person name="LaButti K."/>
            <person name="Pangilinan J."/>
            <person name="Lipzen A."/>
            <person name="Riley R."/>
            <person name="Andreopoulos W."/>
            <person name="He G."/>
            <person name="Johnson J."/>
            <person name="Nolan M."/>
            <person name="Tritt A."/>
            <person name="Barry K.W."/>
            <person name="Grigoriev I.V."/>
            <person name="Nagy L.G."/>
            <person name="Hibbett D."/>
            <person name="Henrissat B."/>
            <person name="Matheny P.B."/>
            <person name="Labbe J."/>
            <person name="Martin F.M."/>
        </authorList>
    </citation>
    <scope>NUCLEOTIDE SEQUENCE</scope>
    <source>
        <strain evidence="2">BPL690</strain>
    </source>
</reference>
<organism evidence="2 3">
    <name type="scientific">Multifurca ochricompacta</name>
    <dbReference type="NCBI Taxonomy" id="376703"/>
    <lineage>
        <taxon>Eukaryota</taxon>
        <taxon>Fungi</taxon>
        <taxon>Dikarya</taxon>
        <taxon>Basidiomycota</taxon>
        <taxon>Agaricomycotina</taxon>
        <taxon>Agaricomycetes</taxon>
        <taxon>Russulales</taxon>
        <taxon>Russulaceae</taxon>
        <taxon>Multifurca</taxon>
    </lineage>
</organism>
<feature type="region of interest" description="Disordered" evidence="1">
    <location>
        <begin position="109"/>
        <end position="131"/>
    </location>
</feature>
<comment type="caution">
    <text evidence="2">The sequence shown here is derived from an EMBL/GenBank/DDBJ whole genome shotgun (WGS) entry which is preliminary data.</text>
</comment>
<accession>A0AAD4M393</accession>
<protein>
    <submittedName>
        <fullName evidence="2">Uncharacterized protein</fullName>
    </submittedName>
</protein>
<dbReference type="AlphaFoldDB" id="A0AAD4M393"/>
<evidence type="ECO:0000256" key="1">
    <source>
        <dbReference type="SAM" id="MobiDB-lite"/>
    </source>
</evidence>
<dbReference type="Proteomes" id="UP001203297">
    <property type="component" value="Unassembled WGS sequence"/>
</dbReference>
<evidence type="ECO:0000313" key="3">
    <source>
        <dbReference type="Proteomes" id="UP001203297"/>
    </source>
</evidence>
<name>A0AAD4M393_9AGAM</name>